<dbReference type="Pfam" id="PF00014">
    <property type="entry name" value="Kunitz_BPTI"/>
    <property type="match status" value="2"/>
</dbReference>
<keyword evidence="2" id="KW-0732">Signal</keyword>
<dbReference type="OrthoDB" id="4473401at2759"/>
<keyword evidence="4" id="KW-1185">Reference proteome</keyword>
<name>A0A2A6CSX9_PRIPA</name>
<evidence type="ECO:0000256" key="2">
    <source>
        <dbReference type="SAM" id="SignalP"/>
    </source>
</evidence>
<feature type="compositionally biased region" description="Low complexity" evidence="1">
    <location>
        <begin position="75"/>
        <end position="92"/>
    </location>
</feature>
<organism evidence="3 4">
    <name type="scientific">Pristionchus pacificus</name>
    <name type="common">Parasitic nematode worm</name>
    <dbReference type="NCBI Taxonomy" id="54126"/>
    <lineage>
        <taxon>Eukaryota</taxon>
        <taxon>Metazoa</taxon>
        <taxon>Ecdysozoa</taxon>
        <taxon>Nematoda</taxon>
        <taxon>Chromadorea</taxon>
        <taxon>Rhabditida</taxon>
        <taxon>Rhabditina</taxon>
        <taxon>Diplogasteromorpha</taxon>
        <taxon>Diplogasteroidea</taxon>
        <taxon>Neodiplogasteridae</taxon>
        <taxon>Pristionchus</taxon>
    </lineage>
</organism>
<accession>A0A2A6CSX9</accession>
<dbReference type="AlphaFoldDB" id="A0A2A6CSX9"/>
<gene>
    <name evidence="3" type="primary">WBGene00203174</name>
</gene>
<dbReference type="Proteomes" id="UP000005239">
    <property type="component" value="Unassembled WGS sequence"/>
</dbReference>
<dbReference type="InterPro" id="IPR053014">
    <property type="entry name" value="Cuticle_assoc_divergent"/>
</dbReference>
<dbReference type="PROSITE" id="PS00280">
    <property type="entry name" value="BPTI_KUNITZ_1"/>
    <property type="match status" value="1"/>
</dbReference>
<evidence type="ECO:0000313" key="4">
    <source>
        <dbReference type="Proteomes" id="UP000005239"/>
    </source>
</evidence>
<reference evidence="3" key="2">
    <citation type="submission" date="2022-06" db="UniProtKB">
        <authorList>
            <consortium name="EnsemblMetazoa"/>
        </authorList>
    </citation>
    <scope>IDENTIFICATION</scope>
    <source>
        <strain evidence="3">PS312</strain>
    </source>
</reference>
<dbReference type="PROSITE" id="PS50279">
    <property type="entry name" value="BPTI_KUNITZ_2"/>
    <property type="match status" value="2"/>
</dbReference>
<dbReference type="EnsemblMetazoa" id="PPA30306.1">
    <property type="protein sequence ID" value="PPA30306.1"/>
    <property type="gene ID" value="WBGene00203174"/>
</dbReference>
<dbReference type="InterPro" id="IPR002223">
    <property type="entry name" value="Kunitz_BPTI"/>
</dbReference>
<dbReference type="PANTHER" id="PTHR46339">
    <property type="entry name" value="PROTEIN CBG15282-RELATED"/>
    <property type="match status" value="1"/>
</dbReference>
<dbReference type="SMART" id="SM00131">
    <property type="entry name" value="KU"/>
    <property type="match status" value="2"/>
</dbReference>
<feature type="signal peptide" evidence="2">
    <location>
        <begin position="1"/>
        <end position="16"/>
    </location>
</feature>
<dbReference type="PRINTS" id="PR00759">
    <property type="entry name" value="BASICPTASE"/>
</dbReference>
<evidence type="ECO:0000313" key="3">
    <source>
        <dbReference type="EnsemblMetazoa" id="PPA30306.1"/>
    </source>
</evidence>
<reference evidence="4" key="1">
    <citation type="journal article" date="2008" name="Nat. Genet.">
        <title>The Pristionchus pacificus genome provides a unique perspective on nematode lifestyle and parasitism.</title>
        <authorList>
            <person name="Dieterich C."/>
            <person name="Clifton S.W."/>
            <person name="Schuster L.N."/>
            <person name="Chinwalla A."/>
            <person name="Delehaunty K."/>
            <person name="Dinkelacker I."/>
            <person name="Fulton L."/>
            <person name="Fulton R."/>
            <person name="Godfrey J."/>
            <person name="Minx P."/>
            <person name="Mitreva M."/>
            <person name="Roeseler W."/>
            <person name="Tian H."/>
            <person name="Witte H."/>
            <person name="Yang S.P."/>
            <person name="Wilson R.K."/>
            <person name="Sommer R.J."/>
        </authorList>
    </citation>
    <scope>NUCLEOTIDE SEQUENCE [LARGE SCALE GENOMIC DNA]</scope>
    <source>
        <strain evidence="4">PS312</strain>
    </source>
</reference>
<dbReference type="InterPro" id="IPR020901">
    <property type="entry name" value="Prtase_inh_Kunz-CS"/>
</dbReference>
<proteinExistence type="predicted"/>
<feature type="chain" id="PRO_5044203304" evidence="2">
    <location>
        <begin position="17"/>
        <end position="203"/>
    </location>
</feature>
<protein>
    <submittedName>
        <fullName evidence="3">Tag-290 protein</fullName>
    </submittedName>
</protein>
<dbReference type="SUPFAM" id="SSF57362">
    <property type="entry name" value="BPTI-like"/>
    <property type="match status" value="2"/>
</dbReference>
<dbReference type="GO" id="GO:0004867">
    <property type="term" value="F:serine-type endopeptidase inhibitor activity"/>
    <property type="evidence" value="ECO:0007669"/>
    <property type="project" value="InterPro"/>
</dbReference>
<dbReference type="Gene3D" id="4.10.410.10">
    <property type="entry name" value="Pancreatic trypsin inhibitor Kunitz domain"/>
    <property type="match status" value="2"/>
</dbReference>
<dbReference type="InterPro" id="IPR036880">
    <property type="entry name" value="Kunitz_BPTI_sf"/>
</dbReference>
<feature type="region of interest" description="Disordered" evidence="1">
    <location>
        <begin position="75"/>
        <end position="99"/>
    </location>
</feature>
<sequence>MLSFVLLLSSFSLSLAADCTSSRDSGVSCEESASSFSFYYDSRSKVCQPFMYKGCGGNSNRYSSRDECLSVCSPSASTTSSPSSSSSSIIPSNELPHSQGSQWLQGDKCGSNFLIPNHEYINCNAGRCPDNHNCVNGEVCCPTKSYICSLRDDSGSFREGIDDKPRFAWDAKVNSCVRFSYYGANGNYNNFPNFYSCLRFCQN</sequence>
<accession>A0A8R1YKK8</accession>
<evidence type="ECO:0000256" key="1">
    <source>
        <dbReference type="SAM" id="MobiDB-lite"/>
    </source>
</evidence>